<dbReference type="SUPFAM" id="SSF50494">
    <property type="entry name" value="Trypsin-like serine proteases"/>
    <property type="match status" value="1"/>
</dbReference>
<dbReference type="Pfam" id="PF00680">
    <property type="entry name" value="RdRP_1"/>
    <property type="match status" value="1"/>
</dbReference>
<evidence type="ECO:0000256" key="5">
    <source>
        <dbReference type="ARBA" id="ARBA00022670"/>
    </source>
</evidence>
<dbReference type="GO" id="GO:0005524">
    <property type="term" value="F:ATP binding"/>
    <property type="evidence" value="ECO:0007669"/>
    <property type="project" value="UniProtKB-KW"/>
</dbReference>
<sequence>MTDFALLDPSVKIDPVPLSYCKEDYVIQGNLIVFPKHHKPNAHFLPGRAARAGCLFARFLAGEHDLVRGVDSLLIADMDLASRTHGQCSCVCTTPKLPQMTDSEYFTQVLYRTRAFFKQEHEFDTAEGFRMESDGKEALVDPDAAGEGVTTALKWYNRFRPIFDFFKVRKESVKKAYKDASTNEKGESISFGQILINFLKLIPAGLSQAVTSVFNCFADFAGYKTASLVAAVCAIYAALSVGSALKRLFLAFVPRLWELIQTGVKMTTGIPLVGPLIADWLEVEKEALDEEPEDESIREEGFVDSVKSRMAPLIGVIGGALTKIPFAEAYRIARRITPMLAMGALSLTWIIRCLPSCIRSFIYEWTGFSVKKDISPSAMALLQRSRSITDSFTRSRHACLASTYYCGQVKKLRHELCGALLTGTAPDHIDYKALSLALKEVSTIVESVEQAGGSTEACRMVPVGVYIFGKSGIGKSYATTSIPAMLSKDTSSGASYTHAACNKHYDAYTQQYCFNVDDWSNLNPDDAAVLNSFLMTAISNKPYAVPKASLHAKGMLFESKTVIMSGNERMGIIDGVRADEAFKRRFSHYEAELTHEYTTPDGRLDKHKLESVSVDVARTNPHLRFTEWIHNLGESGEKEWSKGEKYDFLTVCGRVAKQVHDSVETHKIISTSMKSGVSVLSAGLEDSGVTFTVNEEQSAVITNALRHVKDATAQVIRTKLNGYFGAITSQDLLAKEEWVGGTIPEKARQEIIFKSELGDYLDAFPQVIGKVLNVYLQIYHDTIFLANLHGDVCSRYLEAPSPETAAAMHAAGIFVCVRGFIEFNEDGITKQQAASLRKDLDDVTSEIAQLHLKLYTGPVGLKESTLALMAHVGGTLSGVTNLVIGKIKYTINEIWEWVQSLARNPFVMALASLAAIIATLAAARAAAAAFGFVEPRNITKEEGLTVYSQKNPRARARYRDRPPEKPQTLEAGVFGTILHENFPLENMWKAITRVSIGEVTMHGIFIGGTVVILPIHMFLRSFISEPEYVDDGTIVNFMDGDVSKTFVFEKKNLRSAIVGNAVSELCAYDIGLCINRRRDLRKHLITEEQLAHIGSECHFVRKGSAVACDLMYTPQNSYHGSGQCVDKQVAQGHLRYRHETKGGDCGSPILTEINGNTRICGMHYGSAKSVRLARYGFAIPLTRERLEDLTLDLGFGESAFDTRLVSTDPVPPKIVKSVPVGYLRENFSGLSSDTDLLPSIFYDCPELDGIEYEPAIMSARDNRPGAATQIELVDRDWQRIRDTKDFKQSFVDRAVEHLSDKFRMLRPRCNIRVLNWEEAVYGTEAFPYLSRINMKSTAGAMVGFGSVGPKRNLFEILPEDDLYRPLPQLVEEVKLLEESYASRKDHPVIWSMFLKSELRPKAKIEAGLTRNVMASPVSFTILCRKYFGAFMNAFHGLPIDTGFSAIGMDPYSRDWESMIANLLRFGQHGFDGDFKKFEGVLTAQLMVAIKNCIDDFYGDVCCIRDACLHAMLHSFFRIGPALYKKERMNPSGNVMTSIINIMANALLMRICFQYAAVSVGIPECKALSVFTRDVGEFYMGDDNIMSVSDDSLAFFNSYELSKILDVEGNITYTTADKLEVDAYVKKNVVDCEFLKGRTVKRMCSSGQRFFCWADEASVLKSLLYVRKSEDNLFAAYCNANAVLYRLVPSGPKRFKKFRNWMSAKLAEEGCVTPLYSYNFLKENDTNFDDLLLDMTMDKTFPQTCMEVQGGIATKITNYNIENVAESNIDFSGTSDVLDQDADAQVDAKYGLDRPNVNLHDHMVRKFVGDMATACNIERANNMDLYGNAVGETLNRKEDTATSADENSIKYLVTKPSLLFQGNLNVNMAPNTTVWSTLLAPNVNVMRSQDFGENSFQPSLLGFVTVPYAFWRGSLKYKFQFITSKVHTLRVAVLTHYGTTSEAITLGEAFGQYGSVFDVTAEQTEFEVEVPWRFDRPWARISHGSMGSEYIMGELSLRIINPLVANNTVAESVDFNVFISGGDDFEVNFLGVGINDFLPIAPGFLDGGTDDLGVSGVYFEETKVDSQPAENRTVVPKPELDTIDESEMTFTRIVERAQIMATLNWDTNATAGAIIRSFDVPLSSVTSRTTASPWNRFLYYNIPVVRFRIDLQSTLFQAGMLAVTFVPLVDKDAPYFPTLTDVSVLPHVMIKAGSNVSTTFDVPWLHQFSALRKDSDISLGRMYIIAFNSLSVAPDATSLMNIARLVVYASFPGADFKVVDADDQNEVPINPVEIQGEGGVVDEPEASGEADAPVSTTVLAPEGSAGSKGKSNQTPYGSIRDGFKRYLIDESLVPESGQSAVYPYDNVIRQHGFIRFFAAAFRFYTGTVRLKVMGFGSRLTYVPEDIVESTLPSVTTSLTRRGAAPIAISNSSIGLLEAQLPFQTNLKFLKVRSYNPINNRFLEYSAGRYCIDNIGEGAISEPLNEIYAAGGDDFRMFYLYRVPRLSLNFPEEQLFSHDGRPLTLPQFLQISALPTALSLPLKAHEVYQASGRFENSGLFTVTTLQLSDQNVLELLGVNRKNFDPITYSGTSQIFFDFGAVSLEETVYVTPSNEPGGVFHDWGTTNSSILFPISAAIASNTVNDLPGELDTEFTSINQFGALNTASSHHVVIANLPTNSIENFFNGIETNLNNAAGAIFVVENGGTATEHRRVPSSNILTTSNNTGYWNLGGDLVIFDDGDP</sequence>
<dbReference type="SUPFAM" id="SSF88633">
    <property type="entry name" value="Positive stranded ssRNA viruses"/>
    <property type="match status" value="2"/>
</dbReference>
<evidence type="ECO:0000256" key="7">
    <source>
        <dbReference type="ARBA" id="ARBA00022695"/>
    </source>
</evidence>
<dbReference type="PROSITE" id="PS50507">
    <property type="entry name" value="RDRP_SSRNA_POS"/>
    <property type="match status" value="1"/>
</dbReference>
<keyword evidence="4" id="KW-0167">Capsid protein</keyword>
<dbReference type="InterPro" id="IPR043504">
    <property type="entry name" value="Peptidase_S1_PA_chymotrypsin"/>
</dbReference>
<evidence type="ECO:0000256" key="2">
    <source>
        <dbReference type="ARBA" id="ARBA00020107"/>
    </source>
</evidence>
<dbReference type="PROSITE" id="PS51874">
    <property type="entry name" value="PCV_3C_PRO"/>
    <property type="match status" value="1"/>
</dbReference>
<keyword evidence="3" id="KW-0696">RNA-directed RNA polymerase</keyword>
<dbReference type="GO" id="GO:0033644">
    <property type="term" value="C:host cell membrane"/>
    <property type="evidence" value="ECO:0007669"/>
    <property type="project" value="UniProtKB-SubCell"/>
</dbReference>
<dbReference type="GO" id="GO:0004197">
    <property type="term" value="F:cysteine-type endopeptidase activity"/>
    <property type="evidence" value="ECO:0007669"/>
    <property type="project" value="InterPro"/>
</dbReference>
<dbReference type="CDD" id="cd23169">
    <property type="entry name" value="ps-ssRNAv-Picornavirales"/>
    <property type="match status" value="1"/>
</dbReference>
<dbReference type="InterPro" id="IPR043128">
    <property type="entry name" value="Rev_trsase/Diguanyl_cyclase"/>
</dbReference>
<dbReference type="CDD" id="cd00205">
    <property type="entry name" value="rhv_like"/>
    <property type="match status" value="1"/>
</dbReference>
<dbReference type="SUPFAM" id="SSF56672">
    <property type="entry name" value="DNA/RNA polymerases"/>
    <property type="match status" value="1"/>
</dbReference>
<dbReference type="InterPro" id="IPR000605">
    <property type="entry name" value="Helicase_SF3_ssDNA/RNA_vir"/>
</dbReference>
<keyword evidence="15" id="KW-0472">Membrane</keyword>
<keyword evidence="13" id="KW-0946">Virion</keyword>
<evidence type="ECO:0000256" key="6">
    <source>
        <dbReference type="ARBA" id="ARBA00022679"/>
    </source>
</evidence>
<evidence type="ECO:0000256" key="4">
    <source>
        <dbReference type="ARBA" id="ARBA00022561"/>
    </source>
</evidence>
<dbReference type="Gene3D" id="2.60.120.20">
    <property type="match status" value="3"/>
</dbReference>
<dbReference type="Pfam" id="PF00910">
    <property type="entry name" value="RNA_helicase"/>
    <property type="match status" value="1"/>
</dbReference>
<feature type="domain" description="Peptidase C3" evidence="18">
    <location>
        <begin position="975"/>
        <end position="1186"/>
    </location>
</feature>
<evidence type="ECO:0000256" key="11">
    <source>
        <dbReference type="ARBA" id="ARBA00022807"/>
    </source>
</evidence>
<dbReference type="PROSITE" id="PS51218">
    <property type="entry name" value="SF3_HELICASE_2"/>
    <property type="match status" value="1"/>
</dbReference>
<keyword evidence="15" id="KW-0812">Transmembrane</keyword>
<dbReference type="InterPro" id="IPR014759">
    <property type="entry name" value="Helicase_SF3_ssRNA_vir"/>
</dbReference>
<evidence type="ECO:0000256" key="3">
    <source>
        <dbReference type="ARBA" id="ARBA00022484"/>
    </source>
</evidence>
<keyword evidence="14" id="KW-0693">Viral RNA replication</keyword>
<dbReference type="Gene3D" id="2.40.10.10">
    <property type="entry name" value="Trypsin-like serine proteases"/>
    <property type="match status" value="1"/>
</dbReference>
<protein>
    <recommendedName>
        <fullName evidence="2">Genome polyprotein</fullName>
    </recommendedName>
</protein>
<dbReference type="InterPro" id="IPR043502">
    <property type="entry name" value="DNA/RNA_pol_sf"/>
</dbReference>
<dbReference type="InterPro" id="IPR001205">
    <property type="entry name" value="RNA-dir_pol_C"/>
</dbReference>
<dbReference type="GO" id="GO:0019028">
    <property type="term" value="C:viral capsid"/>
    <property type="evidence" value="ECO:0007669"/>
    <property type="project" value="UniProtKB-KW"/>
</dbReference>
<keyword evidence="8" id="KW-0547">Nucleotide-binding</keyword>
<reference evidence="19" key="1">
    <citation type="submission" date="2017-05" db="EMBL/GenBank/DDBJ databases">
        <title>New viruses from a metagenomic survey of invertebrates and Fucus.</title>
        <authorList>
            <person name="Waldron F.M."/>
            <person name="Obbard D.J."/>
        </authorList>
    </citation>
    <scope>NUCLEOTIDE SEQUENCE</scope>
    <source>
        <strain evidence="19">F53</strain>
    </source>
</reference>
<dbReference type="GO" id="GO:0039694">
    <property type="term" value="P:viral RNA genome replication"/>
    <property type="evidence" value="ECO:0007669"/>
    <property type="project" value="InterPro"/>
</dbReference>
<dbReference type="GO" id="GO:0003968">
    <property type="term" value="F:RNA-directed RNA polymerase activity"/>
    <property type="evidence" value="ECO:0007669"/>
    <property type="project" value="UniProtKB-KW"/>
</dbReference>
<keyword evidence="5" id="KW-0645">Protease</keyword>
<feature type="domain" description="RdRp catalytic" evidence="16">
    <location>
        <begin position="1467"/>
        <end position="1595"/>
    </location>
</feature>
<dbReference type="InterPro" id="IPR033703">
    <property type="entry name" value="Rhv-like"/>
</dbReference>
<feature type="transmembrane region" description="Helical" evidence="15">
    <location>
        <begin position="906"/>
        <end position="933"/>
    </location>
</feature>
<keyword evidence="6" id="KW-0808">Transferase</keyword>
<dbReference type="InterPro" id="IPR007094">
    <property type="entry name" value="RNA-dir_pol_PSvirus"/>
</dbReference>
<dbReference type="InterPro" id="IPR009003">
    <property type="entry name" value="Peptidase_S1_PA"/>
</dbReference>
<name>A0A221LFI9_9VIRU</name>
<feature type="transmembrane region" description="Helical" evidence="15">
    <location>
        <begin position="999"/>
        <end position="1019"/>
    </location>
</feature>
<feature type="domain" description="SF3 helicase" evidence="17">
    <location>
        <begin position="442"/>
        <end position="606"/>
    </location>
</feature>
<evidence type="ECO:0000256" key="1">
    <source>
        <dbReference type="ARBA" id="ARBA00004328"/>
    </source>
</evidence>
<dbReference type="InterPro" id="IPR029053">
    <property type="entry name" value="Viral_coat"/>
</dbReference>
<dbReference type="GO" id="GO:0003724">
    <property type="term" value="F:RNA helicase activity"/>
    <property type="evidence" value="ECO:0007669"/>
    <property type="project" value="InterPro"/>
</dbReference>
<evidence type="ECO:0000256" key="10">
    <source>
        <dbReference type="ARBA" id="ARBA00022806"/>
    </source>
</evidence>
<keyword evidence="11" id="KW-0788">Thiol protease</keyword>
<dbReference type="GO" id="GO:0003723">
    <property type="term" value="F:RNA binding"/>
    <property type="evidence" value="ECO:0007669"/>
    <property type="project" value="InterPro"/>
</dbReference>
<evidence type="ECO:0000256" key="14">
    <source>
        <dbReference type="ARBA" id="ARBA00022953"/>
    </source>
</evidence>
<keyword evidence="15" id="KW-1133">Transmembrane helix</keyword>
<evidence type="ECO:0000259" key="18">
    <source>
        <dbReference type="PROSITE" id="PS51874"/>
    </source>
</evidence>
<evidence type="ECO:0000256" key="8">
    <source>
        <dbReference type="ARBA" id="ARBA00022741"/>
    </source>
</evidence>
<evidence type="ECO:0000256" key="9">
    <source>
        <dbReference type="ARBA" id="ARBA00022801"/>
    </source>
</evidence>
<evidence type="ECO:0000256" key="12">
    <source>
        <dbReference type="ARBA" id="ARBA00022840"/>
    </source>
</evidence>
<keyword evidence="12" id="KW-0067">ATP-binding</keyword>
<keyword evidence="7" id="KW-0548">Nucleotidyltransferase</keyword>
<evidence type="ECO:0000256" key="13">
    <source>
        <dbReference type="ARBA" id="ARBA00022844"/>
    </source>
</evidence>
<dbReference type="Gene3D" id="3.30.70.270">
    <property type="match status" value="1"/>
</dbReference>
<evidence type="ECO:0000256" key="15">
    <source>
        <dbReference type="SAM" id="Phobius"/>
    </source>
</evidence>
<keyword evidence="9" id="KW-0378">Hydrolase</keyword>
<dbReference type="EMBL" id="MF190018">
    <property type="protein sequence ID" value="ASM94050.1"/>
    <property type="molecule type" value="Genomic_RNA"/>
</dbReference>
<dbReference type="InterPro" id="IPR044067">
    <property type="entry name" value="PCV_3C_PRO"/>
</dbReference>
<keyword evidence="10" id="KW-0347">Helicase</keyword>
<evidence type="ECO:0000259" key="16">
    <source>
        <dbReference type="PROSITE" id="PS50507"/>
    </source>
</evidence>
<evidence type="ECO:0000259" key="17">
    <source>
        <dbReference type="PROSITE" id="PS51218"/>
    </source>
</evidence>
<comment type="subcellular location">
    <subcellularLocation>
        <location evidence="1">Virion</location>
    </subcellularLocation>
</comment>
<dbReference type="GO" id="GO:0006508">
    <property type="term" value="P:proteolysis"/>
    <property type="evidence" value="ECO:0007669"/>
    <property type="project" value="UniProtKB-KW"/>
</dbReference>
<proteinExistence type="predicted"/>
<dbReference type="GO" id="GO:0006351">
    <property type="term" value="P:DNA-templated transcription"/>
    <property type="evidence" value="ECO:0007669"/>
    <property type="project" value="InterPro"/>
</dbReference>
<organism evidence="19">
    <name type="scientific">Barns Ness breadcrumb sponge picorna-like virus 3</name>
    <dbReference type="NCBI Taxonomy" id="2021884"/>
    <lineage>
        <taxon>Viruses</taxon>
        <taxon>Riboviria</taxon>
        <taxon>Orthornavirae</taxon>
        <taxon>Pisuviricota</taxon>
        <taxon>Pisoniviricetes</taxon>
        <taxon>Picornavirales</taxon>
    </lineage>
</organism>
<accession>A0A221LFI9</accession>
<evidence type="ECO:0000313" key="19">
    <source>
        <dbReference type="EMBL" id="ASM94050.1"/>
    </source>
</evidence>